<dbReference type="Pfam" id="PF01734">
    <property type="entry name" value="Patatin"/>
    <property type="match status" value="1"/>
</dbReference>
<dbReference type="Proteomes" id="UP000823982">
    <property type="component" value="Unassembled WGS sequence"/>
</dbReference>
<evidence type="ECO:0000313" key="7">
    <source>
        <dbReference type="Proteomes" id="UP000823982"/>
    </source>
</evidence>
<name>A0A9D1ENR2_9FIRM</name>
<evidence type="ECO:0000256" key="4">
    <source>
        <dbReference type="PROSITE-ProRule" id="PRU01161"/>
    </source>
</evidence>
<dbReference type="PANTHER" id="PTHR14226:SF25">
    <property type="entry name" value="PHOSPHOESTERASE"/>
    <property type="match status" value="1"/>
</dbReference>
<reference evidence="6" key="2">
    <citation type="journal article" date="2021" name="PeerJ">
        <title>Extensive microbial diversity within the chicken gut microbiome revealed by metagenomics and culture.</title>
        <authorList>
            <person name="Gilroy R."/>
            <person name="Ravi A."/>
            <person name="Getino M."/>
            <person name="Pursley I."/>
            <person name="Horton D.L."/>
            <person name="Alikhan N.F."/>
            <person name="Baker D."/>
            <person name="Gharbi K."/>
            <person name="Hall N."/>
            <person name="Watson M."/>
            <person name="Adriaenssens E.M."/>
            <person name="Foster-Nyarko E."/>
            <person name="Jarju S."/>
            <person name="Secka A."/>
            <person name="Antonio M."/>
            <person name="Oren A."/>
            <person name="Chaudhuri R.R."/>
            <person name="La Ragione R."/>
            <person name="Hildebrand F."/>
            <person name="Pallen M.J."/>
        </authorList>
    </citation>
    <scope>NUCLEOTIDE SEQUENCE</scope>
    <source>
        <strain evidence="6">CHK157-1446</strain>
    </source>
</reference>
<gene>
    <name evidence="6" type="ORF">IAD01_04170</name>
</gene>
<dbReference type="AlphaFoldDB" id="A0A9D1ENR2"/>
<dbReference type="PANTHER" id="PTHR14226">
    <property type="entry name" value="NEUROPATHY TARGET ESTERASE/SWISS CHEESE D.MELANOGASTER"/>
    <property type="match status" value="1"/>
</dbReference>
<keyword evidence="3 4" id="KW-0443">Lipid metabolism</keyword>
<dbReference type="Pfam" id="PF19890">
    <property type="entry name" value="DUF6363"/>
    <property type="match status" value="1"/>
</dbReference>
<dbReference type="GO" id="GO:0016042">
    <property type="term" value="P:lipid catabolic process"/>
    <property type="evidence" value="ECO:0007669"/>
    <property type="project" value="UniProtKB-UniRule"/>
</dbReference>
<reference evidence="6" key="1">
    <citation type="submission" date="2020-10" db="EMBL/GenBank/DDBJ databases">
        <authorList>
            <person name="Gilroy R."/>
        </authorList>
    </citation>
    <scope>NUCLEOTIDE SEQUENCE</scope>
    <source>
        <strain evidence="6">CHK157-1446</strain>
    </source>
</reference>
<evidence type="ECO:0000256" key="3">
    <source>
        <dbReference type="ARBA" id="ARBA00023098"/>
    </source>
</evidence>
<dbReference type="Gene3D" id="3.40.1090.10">
    <property type="entry name" value="Cytosolic phospholipase A2 catalytic domain"/>
    <property type="match status" value="2"/>
</dbReference>
<feature type="short sequence motif" description="GXSXG" evidence="4">
    <location>
        <begin position="36"/>
        <end position="40"/>
    </location>
</feature>
<dbReference type="InterPro" id="IPR016035">
    <property type="entry name" value="Acyl_Trfase/lysoPLipase"/>
</dbReference>
<dbReference type="CDD" id="cd07208">
    <property type="entry name" value="Pat_hypo_Ecoli_yjju_like"/>
    <property type="match status" value="1"/>
</dbReference>
<feature type="domain" description="PNPLA" evidence="5">
    <location>
        <begin position="5"/>
        <end position="174"/>
    </location>
</feature>
<evidence type="ECO:0000256" key="1">
    <source>
        <dbReference type="ARBA" id="ARBA00022801"/>
    </source>
</evidence>
<evidence type="ECO:0000259" key="5">
    <source>
        <dbReference type="PROSITE" id="PS51635"/>
    </source>
</evidence>
<sequence>MKTGVIDVGGGMRGIYAAGVFDYFMDKGIKFDVGIGVSAGSANLCSYAAHQRGRNYVFYTQYAFRKQYMSLSNFIKKGSFVDMDYVYGTLCRKDGENPLDYPALRDNPMELYVVATNAETGEAKYFDKSDIRQDDYKIMGASCTIPFVCRPYSVGDCAYFDGALSDPVPIKKAFELGCDKAVLILTKPRDTIRGSKKDDCIASMIKRKYPKAAAQMRLRAQRYNECVDLAKEYEARGKVLIISPDDTCGVDTLKRDKQCMDRLYLKGYNDAQEIFKFL</sequence>
<feature type="short sequence motif" description="GXGXXG" evidence="4">
    <location>
        <begin position="9"/>
        <end position="14"/>
    </location>
</feature>
<feature type="active site" description="Nucleophile" evidence="4">
    <location>
        <position position="38"/>
    </location>
</feature>
<accession>A0A9D1ENR2</accession>
<evidence type="ECO:0000313" key="6">
    <source>
        <dbReference type="EMBL" id="HIS24581.1"/>
    </source>
</evidence>
<keyword evidence="2 4" id="KW-0442">Lipid degradation</keyword>
<dbReference type="SUPFAM" id="SSF52151">
    <property type="entry name" value="FabD/lysophospholipase-like"/>
    <property type="match status" value="1"/>
</dbReference>
<evidence type="ECO:0000256" key="2">
    <source>
        <dbReference type="ARBA" id="ARBA00022963"/>
    </source>
</evidence>
<dbReference type="InterPro" id="IPR050301">
    <property type="entry name" value="NTE"/>
</dbReference>
<organism evidence="6 7">
    <name type="scientific">Candidatus Faeciplasma gallinarum</name>
    <dbReference type="NCBI Taxonomy" id="2840799"/>
    <lineage>
        <taxon>Bacteria</taxon>
        <taxon>Bacillati</taxon>
        <taxon>Bacillota</taxon>
        <taxon>Clostridia</taxon>
        <taxon>Eubacteriales</taxon>
        <taxon>Oscillospiraceae</taxon>
        <taxon>Oscillospiraceae incertae sedis</taxon>
        <taxon>Candidatus Faeciplasma</taxon>
    </lineage>
</organism>
<feature type="active site" description="Proton acceptor" evidence="4">
    <location>
        <position position="161"/>
    </location>
</feature>
<dbReference type="PROSITE" id="PS51635">
    <property type="entry name" value="PNPLA"/>
    <property type="match status" value="1"/>
</dbReference>
<proteinExistence type="predicted"/>
<dbReference type="InterPro" id="IPR037483">
    <property type="entry name" value="YjjU-like"/>
</dbReference>
<protein>
    <submittedName>
        <fullName evidence="6">Patatin family protein</fullName>
    </submittedName>
</protein>
<keyword evidence="1 4" id="KW-0378">Hydrolase</keyword>
<comment type="caution">
    <text evidence="6">The sequence shown here is derived from an EMBL/GenBank/DDBJ whole genome shotgun (WGS) entry which is preliminary data.</text>
</comment>
<dbReference type="InterPro" id="IPR002641">
    <property type="entry name" value="PNPLA_dom"/>
</dbReference>
<dbReference type="InterPro" id="IPR045943">
    <property type="entry name" value="DUF6363"/>
</dbReference>
<dbReference type="EMBL" id="DVIR01000038">
    <property type="protein sequence ID" value="HIS24581.1"/>
    <property type="molecule type" value="Genomic_DNA"/>
</dbReference>
<dbReference type="GO" id="GO:0016787">
    <property type="term" value="F:hydrolase activity"/>
    <property type="evidence" value="ECO:0007669"/>
    <property type="project" value="UniProtKB-UniRule"/>
</dbReference>
<feature type="short sequence motif" description="DGA/G" evidence="4">
    <location>
        <begin position="161"/>
        <end position="163"/>
    </location>
</feature>